<protein>
    <submittedName>
        <fullName evidence="1">Uncharacterized protein</fullName>
    </submittedName>
</protein>
<reference evidence="1 2" key="1">
    <citation type="submission" date="2009-12" db="EMBL/GenBank/DDBJ databases">
        <authorList>
            <person name="Shrivastava S."/>
            <person name="Madupu R."/>
            <person name="Durkin A.S."/>
            <person name="Torralba M."/>
            <person name="Methe B."/>
            <person name="Sutton G.G."/>
            <person name="Strausberg R.L."/>
            <person name="Nelson K.E."/>
        </authorList>
    </citation>
    <scope>NUCLEOTIDE SEQUENCE [LARGE SCALE GENOMIC DNA]</scope>
    <source>
        <strain evidence="1 2">W5455</strain>
    </source>
</reference>
<organism evidence="1 2">
    <name type="scientific">Pyramidobacter piscolens W5455</name>
    <dbReference type="NCBI Taxonomy" id="352165"/>
    <lineage>
        <taxon>Bacteria</taxon>
        <taxon>Thermotogati</taxon>
        <taxon>Synergistota</taxon>
        <taxon>Synergistia</taxon>
        <taxon>Synergistales</taxon>
        <taxon>Dethiosulfovibrionaceae</taxon>
        <taxon>Pyramidobacter</taxon>
    </lineage>
</organism>
<evidence type="ECO:0000313" key="2">
    <source>
        <dbReference type="Proteomes" id="UP000006462"/>
    </source>
</evidence>
<dbReference type="EMBL" id="ADFP01000023">
    <property type="protein sequence ID" value="EFB91715.1"/>
    <property type="molecule type" value="Genomic_DNA"/>
</dbReference>
<evidence type="ECO:0000313" key="1">
    <source>
        <dbReference type="EMBL" id="EFB91715.1"/>
    </source>
</evidence>
<sequence>MFVTKGAAATAKGLRAEKAGLSPAFAPGSARFRFLRAVYSTQVR</sequence>
<dbReference type="Proteomes" id="UP000006462">
    <property type="component" value="Unassembled WGS sequence"/>
</dbReference>
<keyword evidence="2" id="KW-1185">Reference proteome</keyword>
<name>A0ABM9ZXT6_9BACT</name>
<comment type="caution">
    <text evidence="1">The sequence shown here is derived from an EMBL/GenBank/DDBJ whole genome shotgun (WGS) entry which is preliminary data.</text>
</comment>
<gene>
    <name evidence="1" type="ORF">HMPREF7215_1709</name>
</gene>
<proteinExistence type="predicted"/>
<accession>A0ABM9ZXT6</accession>